<name>A0A370TB33_9HELO</name>
<comment type="caution">
    <text evidence="2">The sequence shown here is derived from an EMBL/GenBank/DDBJ whole genome shotgun (WGS) entry which is preliminary data.</text>
</comment>
<evidence type="ECO:0000313" key="2">
    <source>
        <dbReference type="EMBL" id="RDL31146.1"/>
    </source>
</evidence>
<organism evidence="2 3">
    <name type="scientific">Venustampulla echinocandica</name>
    <dbReference type="NCBI Taxonomy" id="2656787"/>
    <lineage>
        <taxon>Eukaryota</taxon>
        <taxon>Fungi</taxon>
        <taxon>Dikarya</taxon>
        <taxon>Ascomycota</taxon>
        <taxon>Pezizomycotina</taxon>
        <taxon>Leotiomycetes</taxon>
        <taxon>Helotiales</taxon>
        <taxon>Pleuroascaceae</taxon>
        <taxon>Venustampulla</taxon>
    </lineage>
</organism>
<keyword evidence="1" id="KW-1133">Transmembrane helix</keyword>
<accession>A0A370TB33</accession>
<evidence type="ECO:0000313" key="3">
    <source>
        <dbReference type="Proteomes" id="UP000254866"/>
    </source>
</evidence>
<reference evidence="2 3" key="1">
    <citation type="journal article" date="2018" name="IMA Fungus">
        <title>IMA Genome-F 9: Draft genome sequence of Annulohypoxylon stygium, Aspergillus mulundensis, Berkeleyomyces basicola (syn. Thielaviopsis basicola), Ceratocystis smalleyi, two Cercospora beticola strains, Coleophoma cylindrospora, Fusarium fracticaudum, Phialophora cf. hyalina, and Morchella septimelata.</title>
        <authorList>
            <person name="Wingfield B.D."/>
            <person name="Bills G.F."/>
            <person name="Dong Y."/>
            <person name="Huang W."/>
            <person name="Nel W.J."/>
            <person name="Swalarsk-Parry B.S."/>
            <person name="Vaghefi N."/>
            <person name="Wilken P.M."/>
            <person name="An Z."/>
            <person name="de Beer Z.W."/>
            <person name="De Vos L."/>
            <person name="Chen L."/>
            <person name="Duong T.A."/>
            <person name="Gao Y."/>
            <person name="Hammerbacher A."/>
            <person name="Kikkert J.R."/>
            <person name="Li Y."/>
            <person name="Li H."/>
            <person name="Li K."/>
            <person name="Li Q."/>
            <person name="Liu X."/>
            <person name="Ma X."/>
            <person name="Naidoo K."/>
            <person name="Pethybridge S.J."/>
            <person name="Sun J."/>
            <person name="Steenkamp E.T."/>
            <person name="van der Nest M.A."/>
            <person name="van Wyk S."/>
            <person name="Wingfield M.J."/>
            <person name="Xiong C."/>
            <person name="Yue Q."/>
            <person name="Zhang X."/>
        </authorList>
    </citation>
    <scope>NUCLEOTIDE SEQUENCE [LARGE SCALE GENOMIC DNA]</scope>
    <source>
        <strain evidence="2 3">BP 5553</strain>
    </source>
</reference>
<keyword evidence="1" id="KW-0812">Transmembrane</keyword>
<dbReference type="RefSeq" id="XP_031865395.1">
    <property type="nucleotide sequence ID" value="XM_032018558.1"/>
</dbReference>
<dbReference type="AlphaFoldDB" id="A0A370TB33"/>
<evidence type="ECO:0000256" key="1">
    <source>
        <dbReference type="SAM" id="Phobius"/>
    </source>
</evidence>
<sequence length="113" mass="12110">MANYGDNLNPANNDLTPYQAGGNLADALVSGALPTTTEANTPIEYAFTTVFPTHAKQDTHSAKEYAIVTVCVIGTWLVGFIVLVALLRFVEEKETKGWTPAEGAAYDEDSDAE</sequence>
<protein>
    <submittedName>
        <fullName evidence="2">Uncharacterized protein</fullName>
    </submittedName>
</protein>
<keyword evidence="3" id="KW-1185">Reference proteome</keyword>
<dbReference type="EMBL" id="NPIC01000013">
    <property type="protein sequence ID" value="RDL31146.1"/>
    <property type="molecule type" value="Genomic_DNA"/>
</dbReference>
<dbReference type="GeneID" id="43602784"/>
<keyword evidence="1" id="KW-0472">Membrane</keyword>
<feature type="transmembrane region" description="Helical" evidence="1">
    <location>
        <begin position="65"/>
        <end position="87"/>
    </location>
</feature>
<dbReference type="Proteomes" id="UP000254866">
    <property type="component" value="Unassembled WGS sequence"/>
</dbReference>
<proteinExistence type="predicted"/>
<gene>
    <name evidence="2" type="ORF">BP5553_09935</name>
</gene>